<keyword evidence="3" id="KW-1003">Cell membrane</keyword>
<evidence type="ECO:0000256" key="1">
    <source>
        <dbReference type="ARBA" id="ARBA00004162"/>
    </source>
</evidence>
<dbReference type="GO" id="GO:0048367">
    <property type="term" value="P:shoot system development"/>
    <property type="evidence" value="ECO:0007669"/>
    <property type="project" value="UniProtKB-ARBA"/>
</dbReference>
<sequence>MGDTKSTKETYNIVSFSQKTTKITFPHLLFGFANYKGEKKKKKYPHSPFIQKMKLGGHRMRKEREGLSRSLKEKRAKLYIIRRCIVLLLPWNN</sequence>
<evidence type="ECO:0000256" key="2">
    <source>
        <dbReference type="ARBA" id="ARBA00022473"/>
    </source>
</evidence>
<keyword evidence="4" id="KW-0812">Transmembrane</keyword>
<keyword evidence="5" id="KW-1133">Transmembrane helix</keyword>
<dbReference type="GO" id="GO:0008285">
    <property type="term" value="P:negative regulation of cell population proliferation"/>
    <property type="evidence" value="ECO:0007669"/>
    <property type="project" value="InterPro"/>
</dbReference>
<keyword evidence="9" id="KW-1185">Reference proteome</keyword>
<accession>A0AAV8CMG8</accession>
<dbReference type="PANTHER" id="PTHR47855">
    <property type="entry name" value="OS01G0525701 PROTEIN"/>
    <property type="match status" value="1"/>
</dbReference>
<name>A0AAV8CMG8_9POAL</name>
<organism evidence="8 9">
    <name type="scientific">Rhynchospora pubera</name>
    <dbReference type="NCBI Taxonomy" id="906938"/>
    <lineage>
        <taxon>Eukaryota</taxon>
        <taxon>Viridiplantae</taxon>
        <taxon>Streptophyta</taxon>
        <taxon>Embryophyta</taxon>
        <taxon>Tracheophyta</taxon>
        <taxon>Spermatophyta</taxon>
        <taxon>Magnoliopsida</taxon>
        <taxon>Liliopsida</taxon>
        <taxon>Poales</taxon>
        <taxon>Cyperaceae</taxon>
        <taxon>Cyperoideae</taxon>
        <taxon>Rhynchosporeae</taxon>
        <taxon>Rhynchospora</taxon>
    </lineage>
</organism>
<comment type="caution">
    <text evidence="8">The sequence shown here is derived from an EMBL/GenBank/DDBJ whole genome shotgun (WGS) entry which is preliminary data.</text>
</comment>
<evidence type="ECO:0000256" key="3">
    <source>
        <dbReference type="ARBA" id="ARBA00022475"/>
    </source>
</evidence>
<dbReference type="PANTHER" id="PTHR47855:SF6">
    <property type="entry name" value="ROTUNDIFOLIA LIKE 8"/>
    <property type="match status" value="1"/>
</dbReference>
<keyword evidence="6" id="KW-0472">Membrane</keyword>
<evidence type="ECO:0000256" key="5">
    <source>
        <dbReference type="ARBA" id="ARBA00022989"/>
    </source>
</evidence>
<dbReference type="InterPro" id="IPR012552">
    <property type="entry name" value="DVL"/>
</dbReference>
<evidence type="ECO:0000313" key="8">
    <source>
        <dbReference type="EMBL" id="KAJ4757048.1"/>
    </source>
</evidence>
<evidence type="ECO:0000256" key="6">
    <source>
        <dbReference type="ARBA" id="ARBA00023136"/>
    </source>
</evidence>
<dbReference type="Pfam" id="PF08137">
    <property type="entry name" value="DVL"/>
    <property type="match status" value="1"/>
</dbReference>
<protein>
    <submittedName>
        <fullName evidence="8">ROTUNDIFOLIA like 17</fullName>
    </submittedName>
</protein>
<dbReference type="EMBL" id="JAMFTS010000004">
    <property type="protein sequence ID" value="KAJ4757048.1"/>
    <property type="molecule type" value="Genomic_DNA"/>
</dbReference>
<evidence type="ECO:0000256" key="7">
    <source>
        <dbReference type="ARBA" id="ARBA00024340"/>
    </source>
</evidence>
<comment type="subcellular location">
    <subcellularLocation>
        <location evidence="1">Cell membrane</location>
        <topology evidence="1">Single-pass membrane protein</topology>
    </subcellularLocation>
</comment>
<proteinExistence type="inferred from homology"/>
<comment type="similarity">
    <text evidence="7">Belongs to the DVL/RTFL small polypeptides family.</text>
</comment>
<dbReference type="InterPro" id="IPR052153">
    <property type="entry name" value="DVL/RTFL_small_peptides"/>
</dbReference>
<dbReference type="Proteomes" id="UP001140206">
    <property type="component" value="Chromosome 4"/>
</dbReference>
<gene>
    <name evidence="8" type="ORF">LUZ62_067423</name>
</gene>
<evidence type="ECO:0000256" key="4">
    <source>
        <dbReference type="ARBA" id="ARBA00022692"/>
    </source>
</evidence>
<reference evidence="8" key="1">
    <citation type="submission" date="2022-08" db="EMBL/GenBank/DDBJ databases">
        <authorList>
            <person name="Marques A."/>
        </authorList>
    </citation>
    <scope>NUCLEOTIDE SEQUENCE</scope>
    <source>
        <strain evidence="8">RhyPub2mFocal</strain>
        <tissue evidence="8">Leaves</tissue>
    </source>
</reference>
<evidence type="ECO:0000313" key="9">
    <source>
        <dbReference type="Proteomes" id="UP001140206"/>
    </source>
</evidence>
<dbReference type="GO" id="GO:0005886">
    <property type="term" value="C:plasma membrane"/>
    <property type="evidence" value="ECO:0007669"/>
    <property type="project" value="UniProtKB-SubCell"/>
</dbReference>
<keyword evidence="2" id="KW-0217">Developmental protein</keyword>
<dbReference type="AlphaFoldDB" id="A0AAV8CMG8"/>